<dbReference type="PRINTS" id="PR00368">
    <property type="entry name" value="FADPNR"/>
</dbReference>
<evidence type="ECO:0000259" key="5">
    <source>
        <dbReference type="Pfam" id="PF07992"/>
    </source>
</evidence>
<dbReference type="SUPFAM" id="SSF55424">
    <property type="entry name" value="FAD/NAD-linked reductases, dimerisation (C-terminal) domain"/>
    <property type="match status" value="1"/>
</dbReference>
<dbReference type="SUPFAM" id="SSF51905">
    <property type="entry name" value="FAD/NAD(P)-binding domain"/>
    <property type="match status" value="1"/>
</dbReference>
<evidence type="ECO:0000313" key="8">
    <source>
        <dbReference type="Proteomes" id="UP000294856"/>
    </source>
</evidence>
<feature type="domain" description="Reductase C-terminal" evidence="6">
    <location>
        <begin position="326"/>
        <end position="409"/>
    </location>
</feature>
<evidence type="ECO:0000259" key="6">
    <source>
        <dbReference type="Pfam" id="PF14759"/>
    </source>
</evidence>
<accession>A0A4R1G1L9</accession>
<gene>
    <name evidence="7" type="ORF">DFR71_3625</name>
</gene>
<evidence type="ECO:0000256" key="2">
    <source>
        <dbReference type="ARBA" id="ARBA00022630"/>
    </source>
</evidence>
<dbReference type="InterPro" id="IPR016156">
    <property type="entry name" value="FAD/NAD-linked_Rdtase_dimer_sf"/>
</dbReference>
<dbReference type="Gene3D" id="3.30.390.30">
    <property type="match status" value="1"/>
</dbReference>
<reference evidence="7 8" key="1">
    <citation type="submission" date="2019-03" db="EMBL/GenBank/DDBJ databases">
        <title>Genomic Encyclopedia of Type Strains, Phase IV (KMG-IV): sequencing the most valuable type-strain genomes for metagenomic binning, comparative biology and taxonomic classification.</title>
        <authorList>
            <person name="Goeker M."/>
        </authorList>
    </citation>
    <scope>NUCLEOTIDE SEQUENCE [LARGE SCALE GENOMIC DNA]</scope>
    <source>
        <strain evidence="7 8">DSM 44684</strain>
    </source>
</reference>
<dbReference type="Proteomes" id="UP000294856">
    <property type="component" value="Unassembled WGS sequence"/>
</dbReference>
<proteinExistence type="predicted"/>
<evidence type="ECO:0000313" key="7">
    <source>
        <dbReference type="EMBL" id="TCJ97581.1"/>
    </source>
</evidence>
<dbReference type="PANTHER" id="PTHR43557:SF2">
    <property type="entry name" value="RIESKE DOMAIN-CONTAINING PROTEIN-RELATED"/>
    <property type="match status" value="1"/>
</dbReference>
<dbReference type="STRING" id="1210063.GCA_001612665_01285"/>
<protein>
    <submittedName>
        <fullName evidence="7">NAD/ferredoxin-dependent reductase-like protein</fullName>
    </submittedName>
</protein>
<organism evidence="7 8">
    <name type="scientific">Nocardia alba</name>
    <dbReference type="NCBI Taxonomy" id="225051"/>
    <lineage>
        <taxon>Bacteria</taxon>
        <taxon>Bacillati</taxon>
        <taxon>Actinomycetota</taxon>
        <taxon>Actinomycetes</taxon>
        <taxon>Mycobacteriales</taxon>
        <taxon>Nocardiaceae</taxon>
        <taxon>Nocardia</taxon>
    </lineage>
</organism>
<comment type="caution">
    <text evidence="7">The sequence shown here is derived from an EMBL/GenBank/DDBJ whole genome shotgun (WGS) entry which is preliminary data.</text>
</comment>
<dbReference type="GO" id="GO:0016651">
    <property type="term" value="F:oxidoreductase activity, acting on NAD(P)H"/>
    <property type="evidence" value="ECO:0007669"/>
    <property type="project" value="TreeGrafter"/>
</dbReference>
<keyword evidence="3" id="KW-0274">FAD</keyword>
<evidence type="ECO:0000256" key="4">
    <source>
        <dbReference type="ARBA" id="ARBA00023002"/>
    </source>
</evidence>
<dbReference type="Pfam" id="PF07992">
    <property type="entry name" value="Pyr_redox_2"/>
    <property type="match status" value="1"/>
</dbReference>
<dbReference type="AlphaFoldDB" id="A0A4R1G1L9"/>
<dbReference type="EMBL" id="SMFR01000002">
    <property type="protein sequence ID" value="TCJ97581.1"/>
    <property type="molecule type" value="Genomic_DNA"/>
</dbReference>
<dbReference type="InterPro" id="IPR036188">
    <property type="entry name" value="FAD/NAD-bd_sf"/>
</dbReference>
<keyword evidence="4" id="KW-0560">Oxidoreductase</keyword>
<dbReference type="Gene3D" id="3.50.50.60">
    <property type="entry name" value="FAD/NAD(P)-binding domain"/>
    <property type="match status" value="2"/>
</dbReference>
<keyword evidence="8" id="KW-1185">Reference proteome</keyword>
<dbReference type="RefSeq" id="WP_067446957.1">
    <property type="nucleotide sequence ID" value="NZ_SMFR01000002.1"/>
</dbReference>
<dbReference type="InterPro" id="IPR023753">
    <property type="entry name" value="FAD/NAD-binding_dom"/>
</dbReference>
<evidence type="ECO:0000256" key="3">
    <source>
        <dbReference type="ARBA" id="ARBA00022827"/>
    </source>
</evidence>
<sequence length="422" mass="44469">MTIARHGRAVIVGTGVAGASAAETLRKEGFAGSIVLVGDDPAAPYRRPMVSKELLSGSVGEEKARLKPAAFWTDKSIELRTGVTVLSFDTASACVELDDGDQLGYDALILATGGRPRRLDLLPEAETLRHLRDAARLRQILDRVGATGAVPSVLVVGGGLVGLEAAAAVRTFGADVVVLETADRVLGRVVPAEVSASYARLHRDRGVRVHTGTRLAAAHNENGRTRVFAEDGREWVADVVIGAVGMTPDTELAVRAGLTVDDGVVVDEFGATSAPGVYAAGDVARLPNRILGGSDRIEHWNHAQAHGAAVAHTILGARVPYEEVPWCWTNQFGRNLQIAGWPGYGTETIVYGDVDAGPFLALTLVEDRLVGVLGVGRPKDVRAAQNLIKNGPYLPRAALAADDLDLVELASAPEQFAASARE</sequence>
<feature type="domain" description="FAD/NAD(P)-binding" evidence="5">
    <location>
        <begin position="9"/>
        <end position="307"/>
    </location>
</feature>
<comment type="cofactor">
    <cofactor evidence="1">
        <name>FAD</name>
        <dbReference type="ChEBI" id="CHEBI:57692"/>
    </cofactor>
</comment>
<name>A0A4R1G1L9_9NOCA</name>
<dbReference type="Pfam" id="PF14759">
    <property type="entry name" value="Reductase_C"/>
    <property type="match status" value="1"/>
</dbReference>
<dbReference type="InterPro" id="IPR050446">
    <property type="entry name" value="FAD-oxidoreductase/Apoptosis"/>
</dbReference>
<keyword evidence="2" id="KW-0285">Flavoprotein</keyword>
<evidence type="ECO:0000256" key="1">
    <source>
        <dbReference type="ARBA" id="ARBA00001974"/>
    </source>
</evidence>
<dbReference type="PANTHER" id="PTHR43557">
    <property type="entry name" value="APOPTOSIS-INDUCING FACTOR 1"/>
    <property type="match status" value="1"/>
</dbReference>
<dbReference type="PRINTS" id="PR00411">
    <property type="entry name" value="PNDRDTASEI"/>
</dbReference>
<dbReference type="GO" id="GO:0005737">
    <property type="term" value="C:cytoplasm"/>
    <property type="evidence" value="ECO:0007669"/>
    <property type="project" value="TreeGrafter"/>
</dbReference>
<dbReference type="InterPro" id="IPR028202">
    <property type="entry name" value="Reductase_C"/>
</dbReference>